<dbReference type="Pfam" id="PF01614">
    <property type="entry name" value="IclR_C"/>
    <property type="match status" value="1"/>
</dbReference>
<keyword evidence="3" id="KW-0804">Transcription</keyword>
<organism evidence="6 7">
    <name type="scientific">Tractidigestivibacter montrealensis</name>
    <dbReference type="NCBI Taxonomy" id="2972466"/>
    <lineage>
        <taxon>Bacteria</taxon>
        <taxon>Bacillati</taxon>
        <taxon>Actinomycetota</taxon>
        <taxon>Coriobacteriia</taxon>
        <taxon>Coriobacteriales</taxon>
        <taxon>Atopobiaceae</taxon>
        <taxon>Tractidigestivibacter</taxon>
    </lineage>
</organism>
<dbReference type="InterPro" id="IPR014757">
    <property type="entry name" value="Tscrpt_reg_IclR_C"/>
</dbReference>
<dbReference type="Proteomes" id="UP001204320">
    <property type="component" value="Unassembled WGS sequence"/>
</dbReference>
<evidence type="ECO:0000259" key="5">
    <source>
        <dbReference type="PROSITE" id="PS51078"/>
    </source>
</evidence>
<dbReference type="PANTHER" id="PTHR30136">
    <property type="entry name" value="HELIX-TURN-HELIX TRANSCRIPTIONAL REGULATOR, ICLR FAMILY"/>
    <property type="match status" value="1"/>
</dbReference>
<dbReference type="InterPro" id="IPR029016">
    <property type="entry name" value="GAF-like_dom_sf"/>
</dbReference>
<dbReference type="InterPro" id="IPR050707">
    <property type="entry name" value="HTH_MetabolicPath_Reg"/>
</dbReference>
<feature type="domain" description="IclR-ED" evidence="5">
    <location>
        <begin position="78"/>
        <end position="259"/>
    </location>
</feature>
<dbReference type="SMART" id="SM00346">
    <property type="entry name" value="HTH_ICLR"/>
    <property type="match status" value="1"/>
</dbReference>
<accession>A0ABT1ZB62</accession>
<feature type="domain" description="HTH iclR-type" evidence="4">
    <location>
        <begin position="17"/>
        <end position="77"/>
    </location>
</feature>
<keyword evidence="7" id="KW-1185">Reference proteome</keyword>
<dbReference type="Gene3D" id="3.30.450.40">
    <property type="match status" value="1"/>
</dbReference>
<dbReference type="PANTHER" id="PTHR30136:SF35">
    <property type="entry name" value="HTH-TYPE TRANSCRIPTIONAL REGULATOR RV1719"/>
    <property type="match status" value="1"/>
</dbReference>
<sequence>MEGTILNRPSKDDTYLLQSVDNALSIVDLLCESDGLGLADIASRLSLGRSSTYRLLYTLQRHQIIRKDAGARYHLGCRLIAMGQISLSNDELVRAVHPYLERVARETGETTHLCVPQGTRHITFVDKVTGSATIHMGSAVGVTMDAHVTSAGKVFLAWSAPETIDEYLETGRLEQVTPKAITSPDEFRKELGRIREQGWAQSDEECEIGLTTYACPLNVDGVMLGAVTIAGPSERMRANRERYLSALSAAARDAIASQA</sequence>
<dbReference type="PROSITE" id="PS51078">
    <property type="entry name" value="ICLR_ED"/>
    <property type="match status" value="1"/>
</dbReference>
<evidence type="ECO:0000256" key="1">
    <source>
        <dbReference type="ARBA" id="ARBA00023015"/>
    </source>
</evidence>
<evidence type="ECO:0000256" key="3">
    <source>
        <dbReference type="ARBA" id="ARBA00023163"/>
    </source>
</evidence>
<dbReference type="Pfam" id="PF09339">
    <property type="entry name" value="HTH_IclR"/>
    <property type="match status" value="1"/>
</dbReference>
<dbReference type="InterPro" id="IPR005471">
    <property type="entry name" value="Tscrpt_reg_IclR_N"/>
</dbReference>
<reference evidence="6 7" key="1">
    <citation type="submission" date="2022-08" db="EMBL/GenBank/DDBJ databases">
        <title>Tractidigestivibacter montrealensis type strain KD21.</title>
        <authorList>
            <person name="Diop K."/>
            <person name="Richard C."/>
            <person name="Routy B."/>
        </authorList>
    </citation>
    <scope>NUCLEOTIDE SEQUENCE [LARGE SCALE GENOMIC DNA]</scope>
    <source>
        <strain evidence="6 7">KD21</strain>
    </source>
</reference>
<protein>
    <submittedName>
        <fullName evidence="6">IclR family transcriptional regulator</fullName>
    </submittedName>
</protein>
<gene>
    <name evidence="6" type="ORF">NVS32_10790</name>
</gene>
<keyword evidence="2" id="KW-0238">DNA-binding</keyword>
<dbReference type="EMBL" id="JANSKA010000011">
    <property type="protein sequence ID" value="MCR9037429.1"/>
    <property type="molecule type" value="Genomic_DNA"/>
</dbReference>
<dbReference type="PROSITE" id="PS51077">
    <property type="entry name" value="HTH_ICLR"/>
    <property type="match status" value="1"/>
</dbReference>
<dbReference type="RefSeq" id="WP_258499825.1">
    <property type="nucleotide sequence ID" value="NZ_JANSKA010000011.1"/>
</dbReference>
<keyword evidence="1" id="KW-0805">Transcription regulation</keyword>
<dbReference type="Gene3D" id="1.10.10.10">
    <property type="entry name" value="Winged helix-like DNA-binding domain superfamily/Winged helix DNA-binding domain"/>
    <property type="match status" value="1"/>
</dbReference>
<dbReference type="SUPFAM" id="SSF55781">
    <property type="entry name" value="GAF domain-like"/>
    <property type="match status" value="1"/>
</dbReference>
<name>A0ABT1ZB62_9ACTN</name>
<evidence type="ECO:0000313" key="7">
    <source>
        <dbReference type="Proteomes" id="UP001204320"/>
    </source>
</evidence>
<comment type="caution">
    <text evidence="6">The sequence shown here is derived from an EMBL/GenBank/DDBJ whole genome shotgun (WGS) entry which is preliminary data.</text>
</comment>
<evidence type="ECO:0000259" key="4">
    <source>
        <dbReference type="PROSITE" id="PS51077"/>
    </source>
</evidence>
<dbReference type="InterPro" id="IPR036390">
    <property type="entry name" value="WH_DNA-bd_sf"/>
</dbReference>
<evidence type="ECO:0000256" key="2">
    <source>
        <dbReference type="ARBA" id="ARBA00023125"/>
    </source>
</evidence>
<dbReference type="InterPro" id="IPR036388">
    <property type="entry name" value="WH-like_DNA-bd_sf"/>
</dbReference>
<dbReference type="SUPFAM" id="SSF46785">
    <property type="entry name" value="Winged helix' DNA-binding domain"/>
    <property type="match status" value="1"/>
</dbReference>
<evidence type="ECO:0000313" key="6">
    <source>
        <dbReference type="EMBL" id="MCR9037429.1"/>
    </source>
</evidence>
<proteinExistence type="predicted"/>